<dbReference type="EMBL" id="AP018449">
    <property type="protein sequence ID" value="BBB92377.1"/>
    <property type="molecule type" value="Genomic_DNA"/>
</dbReference>
<evidence type="ECO:0000256" key="8">
    <source>
        <dbReference type="HAMAP-Rule" id="MF_00120"/>
    </source>
</evidence>
<dbReference type="InterPro" id="IPR020556">
    <property type="entry name" value="Amidase_CS"/>
</dbReference>
<dbReference type="Pfam" id="PF01425">
    <property type="entry name" value="Amidase"/>
    <property type="match status" value="1"/>
</dbReference>
<dbReference type="EC" id="6.3.5.7" evidence="8"/>
<evidence type="ECO:0000256" key="5">
    <source>
        <dbReference type="ARBA" id="ARBA00022917"/>
    </source>
</evidence>
<dbReference type="PANTHER" id="PTHR11895">
    <property type="entry name" value="TRANSAMIDASE"/>
    <property type="match status" value="1"/>
</dbReference>
<evidence type="ECO:0000256" key="6">
    <source>
        <dbReference type="ARBA" id="ARBA00025295"/>
    </source>
</evidence>
<comment type="similarity">
    <text evidence="1 8">Belongs to the amidase family. GatA subfamily.</text>
</comment>
<feature type="domain" description="Amidase" evidence="9">
    <location>
        <begin position="24"/>
        <end position="464"/>
    </location>
</feature>
<feature type="active site" description="Charge relay system" evidence="8">
    <location>
        <position position="154"/>
    </location>
</feature>
<keyword evidence="5 8" id="KW-0648">Protein biosynthesis</keyword>
<dbReference type="InterPro" id="IPR023631">
    <property type="entry name" value="Amidase_dom"/>
</dbReference>
<evidence type="ECO:0000256" key="4">
    <source>
        <dbReference type="ARBA" id="ARBA00022840"/>
    </source>
</evidence>
<dbReference type="PANTHER" id="PTHR11895:SF151">
    <property type="entry name" value="GLUTAMYL-TRNA(GLN) AMIDOTRANSFERASE SUBUNIT A"/>
    <property type="match status" value="1"/>
</dbReference>
<evidence type="ECO:0000313" key="10">
    <source>
        <dbReference type="EMBL" id="BBB92377.1"/>
    </source>
</evidence>
<evidence type="ECO:0000256" key="7">
    <source>
        <dbReference type="ARBA" id="ARBA00047407"/>
    </source>
</evidence>
<dbReference type="OrthoDB" id="9811471at2"/>
<proteinExistence type="inferred from homology"/>
<dbReference type="InterPro" id="IPR000120">
    <property type="entry name" value="Amidase"/>
</dbReference>
<dbReference type="HAMAP" id="MF_00120">
    <property type="entry name" value="GatA"/>
    <property type="match status" value="1"/>
</dbReference>
<dbReference type="NCBIfam" id="TIGR00132">
    <property type="entry name" value="gatA"/>
    <property type="match status" value="1"/>
</dbReference>
<evidence type="ECO:0000259" key="9">
    <source>
        <dbReference type="Pfam" id="PF01425"/>
    </source>
</evidence>
<dbReference type="PROSITE" id="PS00571">
    <property type="entry name" value="AMIDASES"/>
    <property type="match status" value="1"/>
</dbReference>
<evidence type="ECO:0000256" key="1">
    <source>
        <dbReference type="ARBA" id="ARBA00008069"/>
    </source>
</evidence>
<comment type="subunit">
    <text evidence="8">Heterotrimer of A, B and C subunits.</text>
</comment>
<protein>
    <recommendedName>
        <fullName evidence="8">Glutamyl-tRNA(Gln) amidotransferase subunit A</fullName>
        <shortName evidence="8">Glu-ADT subunit A</shortName>
        <ecNumber evidence="8">6.3.5.7</ecNumber>
    </recommendedName>
</protein>
<dbReference type="GO" id="GO:0005524">
    <property type="term" value="F:ATP binding"/>
    <property type="evidence" value="ECO:0007669"/>
    <property type="project" value="UniProtKB-KW"/>
</dbReference>
<feature type="active site" description="Acyl-ester intermediate" evidence="8">
    <location>
        <position position="178"/>
    </location>
</feature>
<sequence length="488" mass="52541">MDLFHLTAHALHDKLINKELSAVEIVKAVFQRIDAVEEKVKSYITQTRETALSQAEAVDAKIARGEKISPLAGIPGAIKDNMCTKGIKTTCASKILTDFIPPYNATVIEKLANEDTVMVGKANMDEFAMGGSTENSGFFVSRNPWDLARVPGGSSGGSAAAVAAGEAIWALGSDTGGSIRQPSAYCGLVGIKPTYGRVSRYGLVAFASSLDQIGSITRDVTDCALVLNAIAGHDPKDSTAIKADVPDYTQALVNDIKGLKIGLPKEYFVAGMDPEVEKAVYKAIDQMVACGAEYQEVSMPHTQYALSAYYLIAPAEASSNLARYDGVGFGYRGEGNDIVSMYKRTRSEGFGREVKRRIMLGTYALSSGYYDAYYLKALKVRTLVKQDFDKAFEKVDVLITPTAPTQAFKIGEKADDPLAMYLQDVCTIPVNLAGVPGISVPCGFANGLPVGMQIIGKPLDEMTVIRTAYAFEQINDYHTRLAPVGEVR</sequence>
<reference evidence="10 11" key="1">
    <citation type="journal article" date="2018" name="Int. J. Syst. Evol. Microbiol.">
        <title>Methylomusa anaerophila gen. nov., sp. nov., an anaerobic methanol-utilizing bacterium isolated from a microbial fuel cell.</title>
        <authorList>
            <person name="Amano N."/>
            <person name="Yamamuro A."/>
            <person name="Miyahara M."/>
            <person name="Kouzuma A."/>
            <person name="Abe T."/>
            <person name="Watanabe K."/>
        </authorList>
    </citation>
    <scope>NUCLEOTIDE SEQUENCE [LARGE SCALE GENOMIC DNA]</scope>
    <source>
        <strain evidence="10 11">MMFC1</strain>
    </source>
</reference>
<comment type="catalytic activity">
    <reaction evidence="7 8">
        <text>L-glutamyl-tRNA(Gln) + L-glutamine + ATP + H2O = L-glutaminyl-tRNA(Gln) + L-glutamate + ADP + phosphate + H(+)</text>
        <dbReference type="Rhea" id="RHEA:17521"/>
        <dbReference type="Rhea" id="RHEA-COMP:9681"/>
        <dbReference type="Rhea" id="RHEA-COMP:9684"/>
        <dbReference type="ChEBI" id="CHEBI:15377"/>
        <dbReference type="ChEBI" id="CHEBI:15378"/>
        <dbReference type="ChEBI" id="CHEBI:29985"/>
        <dbReference type="ChEBI" id="CHEBI:30616"/>
        <dbReference type="ChEBI" id="CHEBI:43474"/>
        <dbReference type="ChEBI" id="CHEBI:58359"/>
        <dbReference type="ChEBI" id="CHEBI:78520"/>
        <dbReference type="ChEBI" id="CHEBI:78521"/>
        <dbReference type="ChEBI" id="CHEBI:456216"/>
        <dbReference type="EC" id="6.3.5.7"/>
    </reaction>
</comment>
<keyword evidence="10" id="KW-0808">Transferase</keyword>
<dbReference type="Gene3D" id="3.90.1300.10">
    <property type="entry name" value="Amidase signature (AS) domain"/>
    <property type="match status" value="1"/>
</dbReference>
<comment type="function">
    <text evidence="6 8">Allows the formation of correctly charged Gln-tRNA(Gln) through the transamidation of misacylated Glu-tRNA(Gln) in organisms which lack glutaminyl-tRNA synthetase. The reaction takes place in the presence of glutamine and ATP through an activated gamma-phospho-Glu-tRNA(Gln).</text>
</comment>
<evidence type="ECO:0000256" key="3">
    <source>
        <dbReference type="ARBA" id="ARBA00022741"/>
    </source>
</evidence>
<evidence type="ECO:0000313" key="11">
    <source>
        <dbReference type="Proteomes" id="UP000276437"/>
    </source>
</evidence>
<dbReference type="Proteomes" id="UP000276437">
    <property type="component" value="Chromosome"/>
</dbReference>
<dbReference type="GO" id="GO:0016740">
    <property type="term" value="F:transferase activity"/>
    <property type="evidence" value="ECO:0007669"/>
    <property type="project" value="UniProtKB-KW"/>
</dbReference>
<name>A0A348AMS9_9FIRM</name>
<keyword evidence="3 8" id="KW-0547">Nucleotide-binding</keyword>
<organism evidence="10 11">
    <name type="scientific">Methylomusa anaerophila</name>
    <dbReference type="NCBI Taxonomy" id="1930071"/>
    <lineage>
        <taxon>Bacteria</taxon>
        <taxon>Bacillati</taxon>
        <taxon>Bacillota</taxon>
        <taxon>Negativicutes</taxon>
        <taxon>Selenomonadales</taxon>
        <taxon>Sporomusaceae</taxon>
        <taxon>Methylomusa</taxon>
    </lineage>
</organism>
<dbReference type="KEGG" id="mana:MAMMFC1_03070"/>
<evidence type="ECO:0000256" key="2">
    <source>
        <dbReference type="ARBA" id="ARBA00022598"/>
    </source>
</evidence>
<dbReference type="AlphaFoldDB" id="A0A348AMS9"/>
<feature type="active site" description="Charge relay system" evidence="8">
    <location>
        <position position="79"/>
    </location>
</feature>
<dbReference type="GO" id="GO:0050567">
    <property type="term" value="F:glutaminyl-tRNA synthase (glutamine-hydrolyzing) activity"/>
    <property type="evidence" value="ECO:0007669"/>
    <property type="project" value="UniProtKB-UniRule"/>
</dbReference>
<dbReference type="InterPro" id="IPR004412">
    <property type="entry name" value="GatA"/>
</dbReference>
<dbReference type="GO" id="GO:0030956">
    <property type="term" value="C:glutamyl-tRNA(Gln) amidotransferase complex"/>
    <property type="evidence" value="ECO:0007669"/>
    <property type="project" value="InterPro"/>
</dbReference>
<gene>
    <name evidence="8 10" type="primary">gatA</name>
    <name evidence="10" type="ORF">MAMMFC1_03070</name>
</gene>
<keyword evidence="11" id="KW-1185">Reference proteome</keyword>
<dbReference type="PIRSF" id="PIRSF001221">
    <property type="entry name" value="Amidase_fungi"/>
    <property type="match status" value="1"/>
</dbReference>
<keyword evidence="2 8" id="KW-0436">Ligase</keyword>
<dbReference type="SUPFAM" id="SSF75304">
    <property type="entry name" value="Amidase signature (AS) enzymes"/>
    <property type="match status" value="1"/>
</dbReference>
<dbReference type="GO" id="GO:0006412">
    <property type="term" value="P:translation"/>
    <property type="evidence" value="ECO:0007669"/>
    <property type="project" value="UniProtKB-UniRule"/>
</dbReference>
<keyword evidence="4 8" id="KW-0067">ATP-binding</keyword>
<dbReference type="RefSeq" id="WP_126309274.1">
    <property type="nucleotide sequence ID" value="NZ_AP018449.1"/>
</dbReference>
<dbReference type="InterPro" id="IPR036928">
    <property type="entry name" value="AS_sf"/>
</dbReference>
<accession>A0A348AMS9</accession>